<protein>
    <recommendedName>
        <fullName evidence="4">Transformation/transcription domain-associated protein</fullName>
    </recommendedName>
</protein>
<feature type="non-terminal residue" evidence="2">
    <location>
        <position position="629"/>
    </location>
</feature>
<evidence type="ECO:0008006" key="4">
    <source>
        <dbReference type="Google" id="ProtNLM"/>
    </source>
</evidence>
<dbReference type="SUPFAM" id="SSF48371">
    <property type="entry name" value="ARM repeat"/>
    <property type="match status" value="1"/>
</dbReference>
<keyword evidence="3" id="KW-1185">Reference proteome</keyword>
<dbReference type="InterPro" id="IPR050517">
    <property type="entry name" value="DDR_Repair_Kinase"/>
</dbReference>
<reference evidence="2 3" key="1">
    <citation type="journal article" date="2021" name="BMC Genomics">
        <title>Datura genome reveals duplications of psychoactive alkaloid biosynthetic genes and high mutation rate following tissue culture.</title>
        <authorList>
            <person name="Rajewski A."/>
            <person name="Carter-House D."/>
            <person name="Stajich J."/>
            <person name="Litt A."/>
        </authorList>
    </citation>
    <scope>NUCLEOTIDE SEQUENCE [LARGE SCALE GENOMIC DNA]</scope>
    <source>
        <strain evidence="2">AR-01</strain>
    </source>
</reference>
<feature type="compositionally biased region" description="Low complexity" evidence="1">
    <location>
        <begin position="529"/>
        <end position="545"/>
    </location>
</feature>
<dbReference type="InterPro" id="IPR046807">
    <property type="entry name" value="Tra1_central"/>
</dbReference>
<gene>
    <name evidence="2" type="ORF">HAX54_050473</name>
</gene>
<sequence>MSPIQNFEQHSRHLLEPDLQIQTRLQMAMEVRDSLEITHTGEYLNFLKCYFRAFSGVLYQITKPQFSDNPEHKLRNIVVEILNRLPHSEVLRPFVQDLLKVAMHVLTTDNEENGLICIRIIFDLLRNFRPTLENEVQPFLDFVCKIYQNFKTTVSYFFESGAMAVPPPPMPTSSVSSLGEADVKPMEVSDQMSTSNGYFGAGQLNPSTRSFKIVTESPLVVMFLFQLYSRLVQTNIPHLLPLMVSAISVPGPEKVPPHLKTHFIELKGAQVKTVSFLTYLLKSFSDYIKPHEESICKSIVNLLVTCSDSVSIRKELLVALKHVLGTDFKRGLFPLIDTLLEERVLVGTGRACFETLRPLAYSLLAEIVHHVRGDLSLSQLSRIIYLFSSNMHDASLSLSIHTTCARLMLNLVEPIFEKGVDQQSMDEARILLGRILDAFVGKFNTFKRTIPQLLEEGEDVKGRSTLRSKLELPVQAVLNLQVPVEHSKEVSDCKHLIKTLVMGMKTIIWSITHAHLPRSQVSASTQGTPPQVVASASTSSSVPQPFKGMREDEVWKASGVLKSGVHCLALFKEKEEEREMIHLFSQILAIMEPRDLMDMFSLCMPELFDCMISNTQLVHIFSTLLQAPK</sequence>
<dbReference type="InterPro" id="IPR016024">
    <property type="entry name" value="ARM-type_fold"/>
</dbReference>
<comment type="caution">
    <text evidence="2">The sequence shown here is derived from an EMBL/GenBank/DDBJ whole genome shotgun (WGS) entry which is preliminary data.</text>
</comment>
<name>A0ABS8WP86_DATST</name>
<evidence type="ECO:0000313" key="2">
    <source>
        <dbReference type="EMBL" id="MCE3051667.1"/>
    </source>
</evidence>
<dbReference type="PANTHER" id="PTHR11139">
    <property type="entry name" value="ATAXIA TELANGIECTASIA MUTATED ATM -RELATED"/>
    <property type="match status" value="1"/>
</dbReference>
<dbReference type="EMBL" id="JACEIK010008819">
    <property type="protein sequence ID" value="MCE3051667.1"/>
    <property type="molecule type" value="Genomic_DNA"/>
</dbReference>
<feature type="region of interest" description="Disordered" evidence="1">
    <location>
        <begin position="521"/>
        <end position="545"/>
    </location>
</feature>
<dbReference type="PANTHER" id="PTHR11139:SF1">
    <property type="entry name" value="TRANSFORMATION_TRANSCRIPTION DOMAIN-ASSOCIATED PROTEIN"/>
    <property type="match status" value="1"/>
</dbReference>
<dbReference type="Pfam" id="PF20175">
    <property type="entry name" value="Tra1_central"/>
    <property type="match status" value="1"/>
</dbReference>
<dbReference type="Proteomes" id="UP000823775">
    <property type="component" value="Unassembled WGS sequence"/>
</dbReference>
<proteinExistence type="predicted"/>
<accession>A0ABS8WP86</accession>
<organism evidence="2 3">
    <name type="scientific">Datura stramonium</name>
    <name type="common">Jimsonweed</name>
    <name type="synonym">Common thornapple</name>
    <dbReference type="NCBI Taxonomy" id="4076"/>
    <lineage>
        <taxon>Eukaryota</taxon>
        <taxon>Viridiplantae</taxon>
        <taxon>Streptophyta</taxon>
        <taxon>Embryophyta</taxon>
        <taxon>Tracheophyta</taxon>
        <taxon>Spermatophyta</taxon>
        <taxon>Magnoliopsida</taxon>
        <taxon>eudicotyledons</taxon>
        <taxon>Gunneridae</taxon>
        <taxon>Pentapetalae</taxon>
        <taxon>asterids</taxon>
        <taxon>lamiids</taxon>
        <taxon>Solanales</taxon>
        <taxon>Solanaceae</taxon>
        <taxon>Solanoideae</taxon>
        <taxon>Datureae</taxon>
        <taxon>Datura</taxon>
    </lineage>
</organism>
<evidence type="ECO:0000256" key="1">
    <source>
        <dbReference type="SAM" id="MobiDB-lite"/>
    </source>
</evidence>
<evidence type="ECO:0000313" key="3">
    <source>
        <dbReference type="Proteomes" id="UP000823775"/>
    </source>
</evidence>